<dbReference type="AlphaFoldDB" id="Q6R9D4"/>
<dbReference type="PaxDb" id="4577-GRMZM2G314488_P01"/>
<geneLocation type="mitochondrion" evidence="1"/>
<dbReference type="InParanoid" id="Q6R9D4"/>
<accession>Q6R9D4</accession>
<protein>
    <submittedName>
        <fullName evidence="1">Uncharacterized protein orf107-a</fullName>
    </submittedName>
</protein>
<organism evidence="1 2">
    <name type="scientific">Zea mays</name>
    <name type="common">Maize</name>
    <dbReference type="NCBI Taxonomy" id="4577"/>
    <lineage>
        <taxon>Eukaryota</taxon>
        <taxon>Viridiplantae</taxon>
        <taxon>Streptophyta</taxon>
        <taxon>Embryophyta</taxon>
        <taxon>Tracheophyta</taxon>
        <taxon>Spermatophyta</taxon>
        <taxon>Magnoliopsida</taxon>
        <taxon>Liliopsida</taxon>
        <taxon>Poales</taxon>
        <taxon>Poaceae</taxon>
        <taxon>PACMAD clade</taxon>
        <taxon>Panicoideae</taxon>
        <taxon>Andropogonodae</taxon>
        <taxon>Andropogoneae</taxon>
        <taxon>Tripsacinae</taxon>
        <taxon>Zea</taxon>
    </lineage>
</organism>
<dbReference type="GeneID" id="4055872"/>
<gene>
    <name evidence="1" type="primary">orf107-a</name>
</gene>
<evidence type="ECO:0000313" key="2">
    <source>
        <dbReference type="Proteomes" id="UP000007305"/>
    </source>
</evidence>
<dbReference type="Proteomes" id="UP000007305">
    <property type="component" value="Mitochondrion"/>
</dbReference>
<dbReference type="EMBL" id="AY506529">
    <property type="protein sequence ID" value="AAR91157.1"/>
    <property type="molecule type" value="Genomic_DNA"/>
</dbReference>
<sequence>MSIGLKKAIALFLLKKRISSFEEDRPPRKPLRLKSPIPIRSTFTILHRHCAGSVGCCFYFFLLALIDRTSRNPKRLVLPLQPLPLQGSTLHRQIRMSRSELRPTYRN</sequence>
<reference evidence="1 2" key="1">
    <citation type="journal article" date="2004" name="Plant Physiol.">
        <title>Sequence and comparative analysis of the maize NB mitochondrial genome.</title>
        <authorList>
            <person name="Clifton S.W."/>
            <person name="Minx P."/>
            <person name="Fauron C.M.-R."/>
            <person name="Gibson M."/>
            <person name="Allen J.O."/>
            <person name="Sun H."/>
            <person name="Thompson M."/>
            <person name="Barbazuk W.B."/>
            <person name="Kanuganti S."/>
            <person name="Tayloe C."/>
            <person name="Meyer L."/>
            <person name="Wilson R.K."/>
            <person name="Newton K.J."/>
        </authorList>
    </citation>
    <scope>NUCLEOTIDE SEQUENCE</scope>
    <source>
        <strain evidence="2">cv. B37N</strain>
    </source>
</reference>
<keyword evidence="1" id="KW-0496">Mitochondrion</keyword>
<name>Q6R9D4_MAIZE</name>
<dbReference type="HOGENOM" id="CLU_2213742_0_0_1"/>
<evidence type="ECO:0000313" key="1">
    <source>
        <dbReference type="EMBL" id="AAR91157.1"/>
    </source>
</evidence>
<proteinExistence type="predicted"/>
<keyword evidence="2" id="KW-1185">Reference proteome</keyword>
<dbReference type="RefSeq" id="YP_588374.1">
    <property type="nucleotide sequence ID" value="NC_007982.1"/>
</dbReference>
<dbReference type="SMR" id="Q6R9D4"/>